<protein>
    <submittedName>
        <fullName evidence="2">Uncharacterized protein</fullName>
    </submittedName>
</protein>
<keyword evidence="3" id="KW-1185">Reference proteome</keyword>
<evidence type="ECO:0000313" key="2">
    <source>
        <dbReference type="EMBL" id="KAH7976268.1"/>
    </source>
</evidence>
<proteinExistence type="predicted"/>
<name>A0A9D4QGE7_RHISA</name>
<comment type="caution">
    <text evidence="2">The sequence shown here is derived from an EMBL/GenBank/DDBJ whole genome shotgun (WGS) entry which is preliminary data.</text>
</comment>
<reference evidence="2" key="1">
    <citation type="journal article" date="2020" name="Cell">
        <title>Large-Scale Comparative Analyses of Tick Genomes Elucidate Their Genetic Diversity and Vector Capacities.</title>
        <authorList>
            <consortium name="Tick Genome and Microbiome Consortium (TIGMIC)"/>
            <person name="Jia N."/>
            <person name="Wang J."/>
            <person name="Shi W."/>
            <person name="Du L."/>
            <person name="Sun Y."/>
            <person name="Zhan W."/>
            <person name="Jiang J.F."/>
            <person name="Wang Q."/>
            <person name="Zhang B."/>
            <person name="Ji P."/>
            <person name="Bell-Sakyi L."/>
            <person name="Cui X.M."/>
            <person name="Yuan T.T."/>
            <person name="Jiang B.G."/>
            <person name="Yang W.F."/>
            <person name="Lam T.T."/>
            <person name="Chang Q.C."/>
            <person name="Ding S.J."/>
            <person name="Wang X.J."/>
            <person name="Zhu J.G."/>
            <person name="Ruan X.D."/>
            <person name="Zhao L."/>
            <person name="Wei J.T."/>
            <person name="Ye R.Z."/>
            <person name="Que T.C."/>
            <person name="Du C.H."/>
            <person name="Zhou Y.H."/>
            <person name="Cheng J.X."/>
            <person name="Dai P.F."/>
            <person name="Guo W.B."/>
            <person name="Han X.H."/>
            <person name="Huang E.J."/>
            <person name="Li L.F."/>
            <person name="Wei W."/>
            <person name="Gao Y.C."/>
            <person name="Liu J.Z."/>
            <person name="Shao H.Z."/>
            <person name="Wang X."/>
            <person name="Wang C.C."/>
            <person name="Yang T.C."/>
            <person name="Huo Q.B."/>
            <person name="Li W."/>
            <person name="Chen H.Y."/>
            <person name="Chen S.E."/>
            <person name="Zhou L.G."/>
            <person name="Ni X.B."/>
            <person name="Tian J.H."/>
            <person name="Sheng Y."/>
            <person name="Liu T."/>
            <person name="Pan Y.S."/>
            <person name="Xia L.Y."/>
            <person name="Li J."/>
            <person name="Zhao F."/>
            <person name="Cao W.C."/>
        </authorList>
    </citation>
    <scope>NUCLEOTIDE SEQUENCE</scope>
    <source>
        <strain evidence="2">Rsan-2018</strain>
    </source>
</reference>
<evidence type="ECO:0000256" key="1">
    <source>
        <dbReference type="SAM" id="MobiDB-lite"/>
    </source>
</evidence>
<sequence length="259" mass="28075">MAAVATTTPAASVVGTTDHGPANKRLRDEQNGSDPSDGNTDDMDQASFTMVSYKKKRGTGVPVVFRPTIDGGSLWKVNPNIVASAVMTSAQEKVLNHRLNKDGSLMVTVSTLPAANRLLTVTELAGVAVEARVPYSYTANYGKIQDVPLSYSNEELQDYLRDQGVVSARRLTTFTPEDGGNVKESQLRQQDKVNCERQQLGNTDQDVTRILIPMLFAAIKALARGNPSSRSLPEVEAILTMEPLVSTFYAPQGRAPSQY</sequence>
<feature type="compositionally biased region" description="Low complexity" evidence="1">
    <location>
        <begin position="1"/>
        <end position="17"/>
    </location>
</feature>
<feature type="region of interest" description="Disordered" evidence="1">
    <location>
        <begin position="1"/>
        <end position="44"/>
    </location>
</feature>
<gene>
    <name evidence="2" type="ORF">HPB52_010437</name>
</gene>
<dbReference type="Proteomes" id="UP000821837">
    <property type="component" value="Chromosome 10"/>
</dbReference>
<evidence type="ECO:0000313" key="3">
    <source>
        <dbReference type="Proteomes" id="UP000821837"/>
    </source>
</evidence>
<dbReference type="EMBL" id="JABSTV010001246">
    <property type="protein sequence ID" value="KAH7976268.1"/>
    <property type="molecule type" value="Genomic_DNA"/>
</dbReference>
<reference evidence="2" key="2">
    <citation type="submission" date="2021-09" db="EMBL/GenBank/DDBJ databases">
        <authorList>
            <person name="Jia N."/>
            <person name="Wang J."/>
            <person name="Shi W."/>
            <person name="Du L."/>
            <person name="Sun Y."/>
            <person name="Zhan W."/>
            <person name="Jiang J."/>
            <person name="Wang Q."/>
            <person name="Zhang B."/>
            <person name="Ji P."/>
            <person name="Sakyi L.B."/>
            <person name="Cui X."/>
            <person name="Yuan T."/>
            <person name="Jiang B."/>
            <person name="Yang W."/>
            <person name="Lam T.T.-Y."/>
            <person name="Chang Q."/>
            <person name="Ding S."/>
            <person name="Wang X."/>
            <person name="Zhu J."/>
            <person name="Ruan X."/>
            <person name="Zhao L."/>
            <person name="Wei J."/>
            <person name="Que T."/>
            <person name="Du C."/>
            <person name="Cheng J."/>
            <person name="Dai P."/>
            <person name="Han X."/>
            <person name="Huang E."/>
            <person name="Gao Y."/>
            <person name="Liu J."/>
            <person name="Shao H."/>
            <person name="Ye R."/>
            <person name="Li L."/>
            <person name="Wei W."/>
            <person name="Wang X."/>
            <person name="Wang C."/>
            <person name="Huo Q."/>
            <person name="Li W."/>
            <person name="Guo W."/>
            <person name="Chen H."/>
            <person name="Chen S."/>
            <person name="Zhou L."/>
            <person name="Zhou L."/>
            <person name="Ni X."/>
            <person name="Tian J."/>
            <person name="Zhou Y."/>
            <person name="Sheng Y."/>
            <person name="Liu T."/>
            <person name="Pan Y."/>
            <person name="Xia L."/>
            <person name="Li J."/>
            <person name="Zhao F."/>
            <person name="Cao W."/>
        </authorList>
    </citation>
    <scope>NUCLEOTIDE SEQUENCE</scope>
    <source>
        <strain evidence="2">Rsan-2018</strain>
        <tissue evidence="2">Larvae</tissue>
    </source>
</reference>
<accession>A0A9D4QGE7</accession>
<organism evidence="2 3">
    <name type="scientific">Rhipicephalus sanguineus</name>
    <name type="common">Brown dog tick</name>
    <name type="synonym">Ixodes sanguineus</name>
    <dbReference type="NCBI Taxonomy" id="34632"/>
    <lineage>
        <taxon>Eukaryota</taxon>
        <taxon>Metazoa</taxon>
        <taxon>Ecdysozoa</taxon>
        <taxon>Arthropoda</taxon>
        <taxon>Chelicerata</taxon>
        <taxon>Arachnida</taxon>
        <taxon>Acari</taxon>
        <taxon>Parasitiformes</taxon>
        <taxon>Ixodida</taxon>
        <taxon>Ixodoidea</taxon>
        <taxon>Ixodidae</taxon>
        <taxon>Rhipicephalinae</taxon>
        <taxon>Rhipicephalus</taxon>
        <taxon>Rhipicephalus</taxon>
    </lineage>
</organism>
<dbReference type="AlphaFoldDB" id="A0A9D4QGE7"/>